<reference evidence="2" key="2">
    <citation type="submission" date="2017-05" db="EMBL/GenBank/DDBJ databases">
        <authorList>
            <consortium name="The Broad Institute Genomics Platform"/>
            <consortium name="The Broad Institute Genomic Center for Infectious Diseases"/>
            <person name="Earl A."/>
            <person name="Manson A."/>
            <person name="Schwartman J."/>
            <person name="Gilmore M."/>
            <person name="Abouelleil A."/>
            <person name="Cao P."/>
            <person name="Chapman S."/>
            <person name="Cusick C."/>
            <person name="Shea T."/>
            <person name="Young S."/>
            <person name="Neafsey D."/>
            <person name="Nusbaum C."/>
            <person name="Birren B."/>
        </authorList>
    </citation>
    <scope>NUCLEOTIDE SEQUENCE</scope>
    <source>
        <strain evidence="2">9E7_DIV0242</strain>
    </source>
</reference>
<gene>
    <name evidence="2" type="ORF">A5888_001364</name>
    <name evidence="1" type="ORF">A5888_003324</name>
</gene>
<organism evidence="1">
    <name type="scientific">Candidatus Enterococcus clewellii</name>
    <dbReference type="NCBI Taxonomy" id="1834193"/>
    <lineage>
        <taxon>Bacteria</taxon>
        <taxon>Bacillati</taxon>
        <taxon>Bacillota</taxon>
        <taxon>Bacilli</taxon>
        <taxon>Lactobacillales</taxon>
        <taxon>Enterococcaceae</taxon>
        <taxon>Enterococcus</taxon>
    </lineage>
</organism>
<evidence type="ECO:0000313" key="1">
    <source>
        <dbReference type="EMBL" id="OTP12745.1"/>
    </source>
</evidence>
<protein>
    <submittedName>
        <fullName evidence="1">Uncharacterized protein</fullName>
    </submittedName>
</protein>
<dbReference type="Pfam" id="PF08860">
    <property type="entry name" value="DUF1827"/>
    <property type="match status" value="1"/>
</dbReference>
<dbReference type="EMBL" id="NGMM01000006">
    <property type="protein sequence ID" value="OTP12745.1"/>
    <property type="molecule type" value="Genomic_DNA"/>
</dbReference>
<evidence type="ECO:0000313" key="3">
    <source>
        <dbReference type="Proteomes" id="UP000195141"/>
    </source>
</evidence>
<dbReference type="Proteomes" id="UP000195141">
    <property type="component" value="Chromosome"/>
</dbReference>
<dbReference type="Gene3D" id="3.40.1720.10">
    <property type="entry name" value="Streptococcus thermophilus LMG 18311 protein like"/>
    <property type="match status" value="1"/>
</dbReference>
<name>A0A242K3F9_9ENTE</name>
<evidence type="ECO:0000313" key="2">
    <source>
        <dbReference type="EMBL" id="WYJ89641.1"/>
    </source>
</evidence>
<reference evidence="2" key="3">
    <citation type="submission" date="2024-03" db="EMBL/GenBank/DDBJ databases">
        <title>The Genome Sequence of Enterococcus sp. DIV0242b.</title>
        <authorList>
            <consortium name="The Broad Institute Genomics Platform"/>
            <consortium name="The Broad Institute Microbial Omics Core"/>
            <consortium name="The Broad Institute Genomic Center for Infectious Diseases"/>
            <person name="Earl A."/>
            <person name="Manson A."/>
            <person name="Gilmore M."/>
            <person name="Schwartman J."/>
            <person name="Shea T."/>
            <person name="Abouelleil A."/>
            <person name="Cao P."/>
            <person name="Chapman S."/>
            <person name="Cusick C."/>
            <person name="Young S."/>
            <person name="Neafsey D."/>
            <person name="Nusbaum C."/>
            <person name="Birren B."/>
        </authorList>
    </citation>
    <scope>NUCLEOTIDE SEQUENCE</scope>
    <source>
        <strain evidence="2">9E7_DIV0242</strain>
    </source>
</reference>
<accession>A0A242K3F9</accession>
<dbReference type="InterPro" id="IPR038226">
    <property type="entry name" value="LMG18311-like_sf"/>
</dbReference>
<sequence>MTKGMHCMKLVETPLHSNLDLSTLYPNVTGYLSGKKTIKYYKLYSLDRTQVIYMDVFDKINIVLVNSKKKISKQEIDYVIKRLLDATREDVTIYLDMKAKMEKKGFKPSRSAKDLILIQKDVVD</sequence>
<dbReference type="InterPro" id="IPR014959">
    <property type="entry name" value="DUF1827"/>
</dbReference>
<dbReference type="EMBL" id="CP147247">
    <property type="protein sequence ID" value="WYJ89641.1"/>
    <property type="molecule type" value="Genomic_DNA"/>
</dbReference>
<reference evidence="1" key="1">
    <citation type="submission" date="2017-05" db="EMBL/GenBank/DDBJ databases">
        <title>The Genome Sequence of Enterococcus sp. 9E7_DIV0242.</title>
        <authorList>
            <consortium name="The Broad Institute Genomics Platform"/>
            <consortium name="The Broad Institute Genomic Center for Infectious Diseases"/>
            <person name="Earl A."/>
            <person name="Manson A."/>
            <person name="Schwartman J."/>
            <person name="Gilmore M."/>
            <person name="Abouelleil A."/>
            <person name="Cao P."/>
            <person name="Chapman S."/>
            <person name="Cusick C."/>
            <person name="Shea T."/>
            <person name="Young S."/>
            <person name="Neafsey D."/>
            <person name="Nusbaum C."/>
            <person name="Birren B."/>
        </authorList>
    </citation>
    <scope>NUCLEOTIDE SEQUENCE [LARGE SCALE GENOMIC DNA]</scope>
    <source>
        <strain evidence="1">9E7_DIV0242</strain>
    </source>
</reference>
<keyword evidence="3" id="KW-1185">Reference proteome</keyword>
<dbReference type="AlphaFoldDB" id="A0A242K3F9"/>
<proteinExistence type="predicted"/>